<organism evidence="1 2">
    <name type="scientific">Tomitella cavernea</name>
    <dbReference type="NCBI Taxonomy" id="1387982"/>
    <lineage>
        <taxon>Bacteria</taxon>
        <taxon>Bacillati</taxon>
        <taxon>Actinomycetota</taxon>
        <taxon>Actinomycetes</taxon>
        <taxon>Mycobacteriales</taxon>
        <taxon>Tomitella</taxon>
    </lineage>
</organism>
<gene>
    <name evidence="1" type="ORF">GCM10023353_16090</name>
</gene>
<evidence type="ECO:0008006" key="3">
    <source>
        <dbReference type="Google" id="ProtNLM"/>
    </source>
</evidence>
<sequence>MTGTALGRTALGRTALGRTARAIAAPSAALLLVTGVSASAAVAVGLPGVAAAAPTSGAVPQDLQQYLDLPLVNRDAAHGPGGVNPALPYDEARLGALLDEARAAGVAPTRYAALLYQYWLVDVSNAAGIDLAQWDPRAGAEANRQNLIDSYKYYENLQLQHRELQWAGMGGLVGGDFGGGLLDFELLTDVYEYPGLSQAANSVVSEVLRAGGEEAAAQLPEGLRALAEVGATVTPEDLHWVLGMILVMQKNIFSDLMPMHQAYVTEGLPALEEMQRAGLFGADIMGAWRDVASGDPGRIADGNGVLLRREQYTVIADQWDQVRNYKGAVGEAITYATTIAATPSVAGVVPPREFHPIEITRPLPDGRTATITTPLPDWNWSVFDERWEYINAQLLPKYKAMVEDDWPALAAQLSRPYAEQLRRGRPLQHIPELLASAAAATKVTVS</sequence>
<dbReference type="RefSeq" id="WP_242474598.1">
    <property type="nucleotide sequence ID" value="NZ_BAABKQ010000001.1"/>
</dbReference>
<dbReference type="Proteomes" id="UP001500839">
    <property type="component" value="Unassembled WGS sequence"/>
</dbReference>
<name>A0ABP9CPK4_9ACTN</name>
<keyword evidence="2" id="KW-1185">Reference proteome</keyword>
<comment type="caution">
    <text evidence="1">The sequence shown here is derived from an EMBL/GenBank/DDBJ whole genome shotgun (WGS) entry which is preliminary data.</text>
</comment>
<accession>A0ABP9CPK4</accession>
<evidence type="ECO:0000313" key="1">
    <source>
        <dbReference type="EMBL" id="GAA4812106.1"/>
    </source>
</evidence>
<evidence type="ECO:0000313" key="2">
    <source>
        <dbReference type="Proteomes" id="UP001500839"/>
    </source>
</evidence>
<protein>
    <recommendedName>
        <fullName evidence="3">Tat pathway signal protein</fullName>
    </recommendedName>
</protein>
<proteinExistence type="predicted"/>
<reference evidence="2" key="1">
    <citation type="journal article" date="2019" name="Int. J. Syst. Evol. Microbiol.">
        <title>The Global Catalogue of Microorganisms (GCM) 10K type strain sequencing project: providing services to taxonomists for standard genome sequencing and annotation.</title>
        <authorList>
            <consortium name="The Broad Institute Genomics Platform"/>
            <consortium name="The Broad Institute Genome Sequencing Center for Infectious Disease"/>
            <person name="Wu L."/>
            <person name="Ma J."/>
        </authorList>
    </citation>
    <scope>NUCLEOTIDE SEQUENCE [LARGE SCALE GENOMIC DNA]</scope>
    <source>
        <strain evidence="2">JCM 18542</strain>
    </source>
</reference>
<dbReference type="EMBL" id="BAABKQ010000001">
    <property type="protein sequence ID" value="GAA4812106.1"/>
    <property type="molecule type" value="Genomic_DNA"/>
</dbReference>